<evidence type="ECO:0000256" key="1">
    <source>
        <dbReference type="SAM" id="MobiDB-lite"/>
    </source>
</evidence>
<sequence>MEIAPDESFTPGVQLTVYSYPAMAVRHNLFRSGPAVTHGLLSSFSPGQLVGLADYAGFPGSSGGAVTCSDKFIGIHIEAISHDSSIGDTTQPPPANSFIAAPPIPAASTAAPAAPSAQELERPGAGGAGPGAGDRAGGAGEAPACWQKAAAMR</sequence>
<dbReference type="RefSeq" id="XP_042926991.1">
    <property type="nucleotide sequence ID" value="XM_043059357.1"/>
</dbReference>
<feature type="compositionally biased region" description="Gly residues" evidence="1">
    <location>
        <begin position="124"/>
        <end position="140"/>
    </location>
</feature>
<evidence type="ECO:0008006" key="4">
    <source>
        <dbReference type="Google" id="ProtNLM"/>
    </source>
</evidence>
<evidence type="ECO:0000313" key="2">
    <source>
        <dbReference type="EMBL" id="PNW86461.1"/>
    </source>
</evidence>
<proteinExistence type="predicted"/>
<dbReference type="InterPro" id="IPR009003">
    <property type="entry name" value="Peptidase_S1_PA"/>
</dbReference>
<evidence type="ECO:0000313" key="3">
    <source>
        <dbReference type="Proteomes" id="UP000006906"/>
    </source>
</evidence>
<dbReference type="AlphaFoldDB" id="A0A2K3E103"/>
<name>A0A2K3E103_CHLRE</name>
<gene>
    <name evidence="2" type="ORF">CHLRE_02g087324v5</name>
</gene>
<dbReference type="OrthoDB" id="541539at2759"/>
<dbReference type="KEGG" id="cre:CHLRE_02g087324v5"/>
<dbReference type="Gramene" id="PNW86461">
    <property type="protein sequence ID" value="PNW86461"/>
    <property type="gene ID" value="CHLRE_02g087324v5"/>
</dbReference>
<reference evidence="2 3" key="1">
    <citation type="journal article" date="2007" name="Science">
        <title>The Chlamydomonas genome reveals the evolution of key animal and plant functions.</title>
        <authorList>
            <person name="Merchant S.S."/>
            <person name="Prochnik S.E."/>
            <person name="Vallon O."/>
            <person name="Harris E.H."/>
            <person name="Karpowicz S.J."/>
            <person name="Witman G.B."/>
            <person name="Terry A."/>
            <person name="Salamov A."/>
            <person name="Fritz-Laylin L.K."/>
            <person name="Marechal-Drouard L."/>
            <person name="Marshall W.F."/>
            <person name="Qu L.H."/>
            <person name="Nelson D.R."/>
            <person name="Sanderfoot A.A."/>
            <person name="Spalding M.H."/>
            <person name="Kapitonov V.V."/>
            <person name="Ren Q."/>
            <person name="Ferris P."/>
            <person name="Lindquist E."/>
            <person name="Shapiro H."/>
            <person name="Lucas S.M."/>
            <person name="Grimwood J."/>
            <person name="Schmutz J."/>
            <person name="Cardol P."/>
            <person name="Cerutti H."/>
            <person name="Chanfreau G."/>
            <person name="Chen C.L."/>
            <person name="Cognat V."/>
            <person name="Croft M.T."/>
            <person name="Dent R."/>
            <person name="Dutcher S."/>
            <person name="Fernandez E."/>
            <person name="Fukuzawa H."/>
            <person name="Gonzalez-Ballester D."/>
            <person name="Gonzalez-Halphen D."/>
            <person name="Hallmann A."/>
            <person name="Hanikenne M."/>
            <person name="Hippler M."/>
            <person name="Inwood W."/>
            <person name="Jabbari K."/>
            <person name="Kalanon M."/>
            <person name="Kuras R."/>
            <person name="Lefebvre P.A."/>
            <person name="Lemaire S.D."/>
            <person name="Lobanov A.V."/>
            <person name="Lohr M."/>
            <person name="Manuell A."/>
            <person name="Meier I."/>
            <person name="Mets L."/>
            <person name="Mittag M."/>
            <person name="Mittelmeier T."/>
            <person name="Moroney J.V."/>
            <person name="Moseley J."/>
            <person name="Napoli C."/>
            <person name="Nedelcu A.M."/>
            <person name="Niyogi K."/>
            <person name="Novoselov S.V."/>
            <person name="Paulsen I.T."/>
            <person name="Pazour G."/>
            <person name="Purton S."/>
            <person name="Ral J.P."/>
            <person name="Riano-Pachon D.M."/>
            <person name="Riekhof W."/>
            <person name="Rymarquis L."/>
            <person name="Schroda M."/>
            <person name="Stern D."/>
            <person name="Umen J."/>
            <person name="Willows R."/>
            <person name="Wilson N."/>
            <person name="Zimmer S.L."/>
            <person name="Allmer J."/>
            <person name="Balk J."/>
            <person name="Bisova K."/>
            <person name="Chen C.J."/>
            <person name="Elias M."/>
            <person name="Gendler K."/>
            <person name="Hauser C."/>
            <person name="Lamb M.R."/>
            <person name="Ledford H."/>
            <person name="Long J.C."/>
            <person name="Minagawa J."/>
            <person name="Page M.D."/>
            <person name="Pan J."/>
            <person name="Pootakham W."/>
            <person name="Roje S."/>
            <person name="Rose A."/>
            <person name="Stahlberg E."/>
            <person name="Terauchi A.M."/>
            <person name="Yang P."/>
            <person name="Ball S."/>
            <person name="Bowler C."/>
            <person name="Dieckmann C.L."/>
            <person name="Gladyshev V.N."/>
            <person name="Green P."/>
            <person name="Jorgensen R."/>
            <person name="Mayfield S."/>
            <person name="Mueller-Roeber B."/>
            <person name="Rajamani S."/>
            <person name="Sayre R.T."/>
            <person name="Brokstein P."/>
            <person name="Dubchak I."/>
            <person name="Goodstein D."/>
            <person name="Hornick L."/>
            <person name="Huang Y.W."/>
            <person name="Jhaveri J."/>
            <person name="Luo Y."/>
            <person name="Martinez D."/>
            <person name="Ngau W.C."/>
            <person name="Otillar B."/>
            <person name="Poliakov A."/>
            <person name="Porter A."/>
            <person name="Szajkowski L."/>
            <person name="Werner G."/>
            <person name="Zhou K."/>
            <person name="Grigoriev I.V."/>
            <person name="Rokhsar D.S."/>
            <person name="Grossman A.R."/>
        </authorList>
    </citation>
    <scope>NUCLEOTIDE SEQUENCE [LARGE SCALE GENOMIC DNA]</scope>
    <source>
        <strain evidence="3">CC-503</strain>
    </source>
</reference>
<dbReference type="SUPFAM" id="SSF50494">
    <property type="entry name" value="Trypsin-like serine proteases"/>
    <property type="match status" value="1"/>
</dbReference>
<dbReference type="GeneID" id="5727416"/>
<accession>A0A2K3E103</accession>
<dbReference type="Proteomes" id="UP000006906">
    <property type="component" value="Chromosome 2"/>
</dbReference>
<feature type="region of interest" description="Disordered" evidence="1">
    <location>
        <begin position="107"/>
        <end position="153"/>
    </location>
</feature>
<protein>
    <recommendedName>
        <fullName evidence="4">Serine protease</fullName>
    </recommendedName>
</protein>
<dbReference type="InParanoid" id="A0A2K3E103"/>
<dbReference type="EMBL" id="CM008963">
    <property type="protein sequence ID" value="PNW86461.1"/>
    <property type="molecule type" value="Genomic_DNA"/>
</dbReference>
<keyword evidence="3" id="KW-1185">Reference proteome</keyword>
<feature type="compositionally biased region" description="Low complexity" evidence="1">
    <location>
        <begin position="107"/>
        <end position="117"/>
    </location>
</feature>
<organism evidence="2 3">
    <name type="scientific">Chlamydomonas reinhardtii</name>
    <name type="common">Chlamydomonas smithii</name>
    <dbReference type="NCBI Taxonomy" id="3055"/>
    <lineage>
        <taxon>Eukaryota</taxon>
        <taxon>Viridiplantae</taxon>
        <taxon>Chlorophyta</taxon>
        <taxon>core chlorophytes</taxon>
        <taxon>Chlorophyceae</taxon>
        <taxon>CS clade</taxon>
        <taxon>Chlamydomonadales</taxon>
        <taxon>Chlamydomonadaceae</taxon>
        <taxon>Chlamydomonas</taxon>
    </lineage>
</organism>